<evidence type="ECO:0000256" key="2">
    <source>
        <dbReference type="ARBA" id="ARBA00022525"/>
    </source>
</evidence>
<comment type="subcellular location">
    <subcellularLocation>
        <location evidence="1">Secreted</location>
    </subcellularLocation>
</comment>
<evidence type="ECO:0000313" key="7">
    <source>
        <dbReference type="Proteomes" id="UP000076400"/>
    </source>
</evidence>
<reference evidence="6 7" key="1">
    <citation type="submission" date="2015-12" db="EMBL/GenBank/DDBJ databases">
        <title>Genome sequence of Oceanibaculum pacificum MCCC 1A02656.</title>
        <authorList>
            <person name="Lu L."/>
            <person name="Lai Q."/>
            <person name="Shao Z."/>
            <person name="Qian P."/>
        </authorList>
    </citation>
    <scope>NUCLEOTIDE SEQUENCE [LARGE SCALE GENOMIC DNA]</scope>
    <source>
        <strain evidence="6 7">MCCC 1A02656</strain>
    </source>
</reference>
<feature type="domain" description="SbsA Ig-like" evidence="5">
    <location>
        <begin position="118"/>
        <end position="219"/>
    </location>
</feature>
<dbReference type="SUPFAM" id="SSF51120">
    <property type="entry name" value="beta-Roll"/>
    <property type="match status" value="2"/>
</dbReference>
<dbReference type="STRING" id="580166.AUP43_02935"/>
<gene>
    <name evidence="6" type="ORF">AUP43_02935</name>
</gene>
<dbReference type="Pfam" id="PF13205">
    <property type="entry name" value="Big_5"/>
    <property type="match status" value="1"/>
</dbReference>
<comment type="caution">
    <text evidence="6">The sequence shown here is derived from an EMBL/GenBank/DDBJ whole genome shotgun (WGS) entry which is preliminary data.</text>
</comment>
<dbReference type="InterPro" id="IPR011049">
    <property type="entry name" value="Serralysin-like_metalloprot_C"/>
</dbReference>
<feature type="region of interest" description="Disordered" evidence="4">
    <location>
        <begin position="762"/>
        <end position="794"/>
    </location>
</feature>
<evidence type="ECO:0000256" key="4">
    <source>
        <dbReference type="SAM" id="MobiDB-lite"/>
    </source>
</evidence>
<dbReference type="InterPro" id="IPR001343">
    <property type="entry name" value="Hemolysn_Ca-bd"/>
</dbReference>
<dbReference type="EMBL" id="LPXN01000138">
    <property type="protein sequence ID" value="KZD04074.1"/>
    <property type="molecule type" value="Genomic_DNA"/>
</dbReference>
<keyword evidence="7" id="KW-1185">Reference proteome</keyword>
<dbReference type="GO" id="GO:0005576">
    <property type="term" value="C:extracellular region"/>
    <property type="evidence" value="ECO:0007669"/>
    <property type="project" value="UniProtKB-SubCell"/>
</dbReference>
<feature type="region of interest" description="Disordered" evidence="4">
    <location>
        <begin position="922"/>
        <end position="948"/>
    </location>
</feature>
<dbReference type="InterPro" id="IPR050557">
    <property type="entry name" value="RTX_toxin/Mannuronan_C5-epim"/>
</dbReference>
<dbReference type="InterPro" id="IPR032812">
    <property type="entry name" value="SbsA_Ig"/>
</dbReference>
<dbReference type="RefSeq" id="WP_067558568.1">
    <property type="nucleotide sequence ID" value="NZ_LPXN01000138.1"/>
</dbReference>
<dbReference type="OrthoDB" id="7291707at2"/>
<dbReference type="PRINTS" id="PR00313">
    <property type="entry name" value="CABNDNGRPT"/>
</dbReference>
<keyword evidence="3" id="KW-0732">Signal</keyword>
<sequence>MSAPTITAGSIAISGASGAGGVFRIGDTVTVEWNATADGNAGIQSVTMDFGLFGADETVEATETGGIWTASYTILEGAIEDTDLEVEVAAVNADGSNSLYSDENAVLDNLRPALDPSESSPVAGNFDIALGSDITLRFDEAIQLGTGNILLKDENGTTVESFAVAGLSVSNDTDIVLNPAGDLSRLTTYHIEIEAGAVLDAAGNPIAALTGDDAYIFTTIDNTPLDSTGAGFDSRDGRNLSGPATAGNDTIRIADNAHLAGSVIDGEGGSDTLSFVQGGTADLTTAASVSGISVIRMLNAGGLALTVSADKWLDVGRIAGGSGSDALILAGADDSDFDLSAMILIGVEALTVAAGGATTLTMGEAQLCGCDLTTLQGNGGDVLATPDTLIDLSEIAISGFTTLRITNATLGVFALDQADIDTLNAIEATEGDADIAIVNGEAGFDLSKVSLTNIDAVESVATADSLITLAEGQLAGLAAIYGSQDVDTTLRVAGDLDLTGIELDSIAAVQTTDAEGGTITLTWDQVEAGIASIVGGAGEDTLVLRGSDGDSFDLTTLAFTSWERVETDVAGAVTAGFMHDSFTLVGGGCADQLTAIGNGNRIEGGAGADTIVAQGDNNTLIGGAGDDQIQAEGAGNLIEGGDGNDYIIGDSGSNTLRGDAGNDTLVAGVGTVTMTGGAGSDEFRTYDTDNFVNGTITDFGVGDRIVIEGADLSELDGQTASGSITVVDGEGGLALSGLSPASGSFSASYDGDETTIILVAPPPDPRPPATPTLPPIESPDTPPVVGPDGSSLNTESAVTETADGINVRIDQTQTMADGASLTTQIEATVREQALEGGTIRETAISTVNAPGRAPVTLTRERTSVTDTLDETTTKVTMTETLTGSDGSSSSATLTRTTQQTGTGTTIRSVTETSDGIRLIEEDSPASAGSGTGEASRTIRWEPVGDPATPGQTLSVDLIPIENDLPDVPGVLNHAALQADIPTGVTIHSNGRDERSSGNAALEDMLRQIEARSDGQPDARRDMLRDGESFLALISEGPTLSVRTITLEAPGWAGDQPPAITIRGESGGFNASRQEALVIDATQLPSGTVLTLDNIEFATVIGSVAIIGGAGANHVTGDGANQLIVLGPGDDIINGGGGFDRIGSGGGNDTLQGGMQGDTVSGGDGNDVLRGGKGHDSIEGGAGDDVLYSGFGEDTLTGGEGADVFVLRGFDAAFANAVLTATVIDFEQGTDHLAVENATLAELQAAITNQAVTGDGVVIEVAGTTLTFLGISVLSAAGIDMAFYA</sequence>
<protein>
    <recommendedName>
        <fullName evidence="5">SbsA Ig-like domain-containing protein</fullName>
    </recommendedName>
</protein>
<dbReference type="PANTHER" id="PTHR38340">
    <property type="entry name" value="S-LAYER PROTEIN"/>
    <property type="match status" value="1"/>
</dbReference>
<feature type="compositionally biased region" description="Pro residues" evidence="4">
    <location>
        <begin position="762"/>
        <end position="785"/>
    </location>
</feature>
<evidence type="ECO:0000259" key="5">
    <source>
        <dbReference type="Pfam" id="PF13205"/>
    </source>
</evidence>
<dbReference type="InterPro" id="IPR018511">
    <property type="entry name" value="Hemolysin-typ_Ca-bd_CS"/>
</dbReference>
<proteinExistence type="predicted"/>
<dbReference type="PANTHER" id="PTHR38340:SF1">
    <property type="entry name" value="S-LAYER PROTEIN"/>
    <property type="match status" value="1"/>
</dbReference>
<organism evidence="6 7">
    <name type="scientific">Oceanibaculum pacificum</name>
    <dbReference type="NCBI Taxonomy" id="580166"/>
    <lineage>
        <taxon>Bacteria</taxon>
        <taxon>Pseudomonadati</taxon>
        <taxon>Pseudomonadota</taxon>
        <taxon>Alphaproteobacteria</taxon>
        <taxon>Rhodospirillales</taxon>
        <taxon>Oceanibaculaceae</taxon>
        <taxon>Oceanibaculum</taxon>
    </lineage>
</organism>
<accession>A0A154VRZ3</accession>
<dbReference type="Pfam" id="PF00353">
    <property type="entry name" value="HemolysinCabind"/>
    <property type="match status" value="4"/>
</dbReference>
<evidence type="ECO:0000256" key="3">
    <source>
        <dbReference type="ARBA" id="ARBA00022729"/>
    </source>
</evidence>
<dbReference type="PROSITE" id="PS00330">
    <property type="entry name" value="HEMOLYSIN_CALCIUM"/>
    <property type="match status" value="2"/>
</dbReference>
<dbReference type="GO" id="GO:0005509">
    <property type="term" value="F:calcium ion binding"/>
    <property type="evidence" value="ECO:0007669"/>
    <property type="project" value="InterPro"/>
</dbReference>
<name>A0A154VRZ3_9PROT</name>
<keyword evidence="2" id="KW-0964">Secreted</keyword>
<dbReference type="Gene3D" id="2.150.10.10">
    <property type="entry name" value="Serralysin-like metalloprotease, C-terminal"/>
    <property type="match status" value="4"/>
</dbReference>
<evidence type="ECO:0000256" key="1">
    <source>
        <dbReference type="ARBA" id="ARBA00004613"/>
    </source>
</evidence>
<dbReference type="Proteomes" id="UP000076400">
    <property type="component" value="Unassembled WGS sequence"/>
</dbReference>
<evidence type="ECO:0000313" key="6">
    <source>
        <dbReference type="EMBL" id="KZD04074.1"/>
    </source>
</evidence>
<feature type="region of interest" description="Disordered" evidence="4">
    <location>
        <begin position="880"/>
        <end position="904"/>
    </location>
</feature>